<accession>A0ABV5LVX7</accession>
<dbReference type="GO" id="GO:0052621">
    <property type="term" value="F:diguanylate cyclase activity"/>
    <property type="evidence" value="ECO:0007669"/>
    <property type="project" value="UniProtKB-EC"/>
</dbReference>
<feature type="transmembrane region" description="Helical" evidence="2">
    <location>
        <begin position="12"/>
        <end position="34"/>
    </location>
</feature>
<evidence type="ECO:0000256" key="2">
    <source>
        <dbReference type="SAM" id="Phobius"/>
    </source>
</evidence>
<keyword evidence="5" id="KW-1185">Reference proteome</keyword>
<evidence type="ECO:0000256" key="1">
    <source>
        <dbReference type="SAM" id="MobiDB-lite"/>
    </source>
</evidence>
<comment type="caution">
    <text evidence="4">The sequence shown here is derived from an EMBL/GenBank/DDBJ whole genome shotgun (WGS) entry which is preliminary data.</text>
</comment>
<evidence type="ECO:0000313" key="5">
    <source>
        <dbReference type="Proteomes" id="UP001589748"/>
    </source>
</evidence>
<gene>
    <name evidence="4" type="ORF">ACFFVI_14405</name>
</gene>
<keyword evidence="4" id="KW-0808">Transferase</keyword>
<dbReference type="Proteomes" id="UP001589748">
    <property type="component" value="Unassembled WGS sequence"/>
</dbReference>
<name>A0ABV5LVX7_9ACTN</name>
<dbReference type="EMBL" id="JBHMDM010000007">
    <property type="protein sequence ID" value="MFB9378161.1"/>
    <property type="molecule type" value="Genomic_DNA"/>
</dbReference>
<keyword evidence="2" id="KW-1133">Transmembrane helix</keyword>
<dbReference type="PANTHER" id="PTHR45138">
    <property type="entry name" value="REGULATORY COMPONENTS OF SENSORY TRANSDUCTION SYSTEM"/>
    <property type="match status" value="1"/>
</dbReference>
<dbReference type="PROSITE" id="PS50887">
    <property type="entry name" value="GGDEF"/>
    <property type="match status" value="1"/>
</dbReference>
<keyword evidence="2" id="KW-0812">Transmembrane</keyword>
<feature type="domain" description="GGDEF" evidence="3">
    <location>
        <begin position="205"/>
        <end position="338"/>
    </location>
</feature>
<dbReference type="RefSeq" id="WP_380137336.1">
    <property type="nucleotide sequence ID" value="NZ_JBHLUI010000008.1"/>
</dbReference>
<dbReference type="NCBIfam" id="TIGR00254">
    <property type="entry name" value="GGDEF"/>
    <property type="match status" value="1"/>
</dbReference>
<feature type="transmembrane region" description="Helical" evidence="2">
    <location>
        <begin position="46"/>
        <end position="64"/>
    </location>
</feature>
<protein>
    <submittedName>
        <fullName evidence="4">GGDEF domain-containing protein</fullName>
        <ecNumber evidence="4">2.7.7.65</ecNumber>
    </submittedName>
</protein>
<dbReference type="EC" id="2.7.7.65" evidence="4"/>
<dbReference type="PANTHER" id="PTHR45138:SF9">
    <property type="entry name" value="DIGUANYLATE CYCLASE DGCM-RELATED"/>
    <property type="match status" value="1"/>
</dbReference>
<feature type="transmembrane region" description="Helical" evidence="2">
    <location>
        <begin position="143"/>
        <end position="162"/>
    </location>
</feature>
<evidence type="ECO:0000313" key="4">
    <source>
        <dbReference type="EMBL" id="MFB9378161.1"/>
    </source>
</evidence>
<organism evidence="4 5">
    <name type="scientific">Kineococcus gynurae</name>
    <dbReference type="NCBI Taxonomy" id="452979"/>
    <lineage>
        <taxon>Bacteria</taxon>
        <taxon>Bacillati</taxon>
        <taxon>Actinomycetota</taxon>
        <taxon>Actinomycetes</taxon>
        <taxon>Kineosporiales</taxon>
        <taxon>Kineosporiaceae</taxon>
        <taxon>Kineococcus</taxon>
    </lineage>
</organism>
<keyword evidence="4" id="KW-0548">Nucleotidyltransferase</keyword>
<proteinExistence type="predicted"/>
<reference evidence="4 5" key="1">
    <citation type="submission" date="2024-09" db="EMBL/GenBank/DDBJ databases">
        <authorList>
            <person name="Sun Q."/>
            <person name="Mori K."/>
        </authorList>
    </citation>
    <scope>NUCLEOTIDE SEQUENCE [LARGE SCALE GENOMIC DNA]</scope>
    <source>
        <strain evidence="4 5">TISTR 1856</strain>
    </source>
</reference>
<evidence type="ECO:0000259" key="3">
    <source>
        <dbReference type="PROSITE" id="PS50887"/>
    </source>
</evidence>
<dbReference type="SUPFAM" id="SSF55073">
    <property type="entry name" value="Nucleotide cyclase"/>
    <property type="match status" value="1"/>
</dbReference>
<keyword evidence="2" id="KW-0472">Membrane</keyword>
<dbReference type="SMART" id="SM00267">
    <property type="entry name" value="GGDEF"/>
    <property type="match status" value="1"/>
</dbReference>
<dbReference type="Gene3D" id="3.30.70.270">
    <property type="match status" value="1"/>
</dbReference>
<dbReference type="InterPro" id="IPR029787">
    <property type="entry name" value="Nucleotide_cyclase"/>
</dbReference>
<feature type="region of interest" description="Disordered" evidence="1">
    <location>
        <begin position="331"/>
        <end position="362"/>
    </location>
</feature>
<dbReference type="Pfam" id="PF00990">
    <property type="entry name" value="GGDEF"/>
    <property type="match status" value="1"/>
</dbReference>
<feature type="transmembrane region" description="Helical" evidence="2">
    <location>
        <begin position="119"/>
        <end position="137"/>
    </location>
</feature>
<dbReference type="CDD" id="cd01949">
    <property type="entry name" value="GGDEF"/>
    <property type="match status" value="1"/>
</dbReference>
<dbReference type="InterPro" id="IPR050469">
    <property type="entry name" value="Diguanylate_Cyclase"/>
</dbReference>
<dbReference type="InterPro" id="IPR000160">
    <property type="entry name" value="GGDEF_dom"/>
</dbReference>
<sequence length="362" mass="37211">MTWWAPREPVAAVRLAAALPLLGAAVSLVLPWVTPDSLGPYPWMPVVLHVAAPLVLVLGVVLVVRAAHVPACTTLLLDLGTILAALTANLLTHDTSFGGQIYLLVAPVIAAHHLRGRAAWLVTGVAVSADALLLGVLEGSAGLGRDLPAFTLLAVGVVALVLRARRRHFALLEELHRRAGHDDLTGLATRRVLEAALEQALAGPSSCAVVLADVDDFTAVNDRGGHEGGDAALRAVADRLLALRLDHPELLAARLGGDEMVLLVPDNGPDVAVGLARQLRGMVAGAAELLRTGNPVTLSVGVAGSCPGDDPATLLARADRALYAAKAAGRDRVEAGTGVPPPRSAAASVTHPTEGRGVVAAQ</sequence>
<dbReference type="InterPro" id="IPR043128">
    <property type="entry name" value="Rev_trsase/Diguanyl_cyclase"/>
</dbReference>